<keyword evidence="3" id="KW-1185">Reference proteome</keyword>
<dbReference type="AlphaFoldDB" id="A0A1S2P2J4"/>
<feature type="chain" id="PRO_5010386680" evidence="1">
    <location>
        <begin position="30"/>
        <end position="100"/>
    </location>
</feature>
<dbReference type="EMBL" id="MLYP01000061">
    <property type="protein sequence ID" value="OIJ87901.1"/>
    <property type="molecule type" value="Genomic_DNA"/>
</dbReference>
<accession>A0A1S2P2J4</accession>
<protein>
    <submittedName>
        <fullName evidence="2">Uncharacterized protein</fullName>
    </submittedName>
</protein>
<proteinExistence type="predicted"/>
<feature type="signal peptide" evidence="1">
    <location>
        <begin position="1"/>
        <end position="29"/>
    </location>
</feature>
<dbReference type="Proteomes" id="UP000179935">
    <property type="component" value="Unassembled WGS sequence"/>
</dbReference>
<evidence type="ECO:0000313" key="2">
    <source>
        <dbReference type="EMBL" id="OIJ87901.1"/>
    </source>
</evidence>
<organism evidence="2 3">
    <name type="scientific">Streptomyces colonosanans</name>
    <dbReference type="NCBI Taxonomy" id="1428652"/>
    <lineage>
        <taxon>Bacteria</taxon>
        <taxon>Bacillati</taxon>
        <taxon>Actinomycetota</taxon>
        <taxon>Actinomycetes</taxon>
        <taxon>Kitasatosporales</taxon>
        <taxon>Streptomycetaceae</taxon>
        <taxon>Streptomyces</taxon>
    </lineage>
</organism>
<evidence type="ECO:0000313" key="3">
    <source>
        <dbReference type="Proteomes" id="UP000179935"/>
    </source>
</evidence>
<reference evidence="2 3" key="1">
    <citation type="submission" date="2016-10" db="EMBL/GenBank/DDBJ databases">
        <title>Genome sequence of Streptomyces sp. MUSC 93.</title>
        <authorList>
            <person name="Lee L.-H."/>
            <person name="Ser H.-L."/>
            <person name="Law J.W.-F."/>
        </authorList>
    </citation>
    <scope>NUCLEOTIDE SEQUENCE [LARGE SCALE GENOMIC DNA]</scope>
    <source>
        <strain evidence="2 3">MUSC 93</strain>
    </source>
</reference>
<dbReference type="OrthoDB" id="4567904at2"/>
<evidence type="ECO:0000256" key="1">
    <source>
        <dbReference type="SAM" id="SignalP"/>
    </source>
</evidence>
<dbReference type="RefSeq" id="WP_071368502.1">
    <property type="nucleotide sequence ID" value="NZ_MLYP01000061.1"/>
</dbReference>
<gene>
    <name evidence="2" type="ORF">BIV24_24005</name>
</gene>
<comment type="caution">
    <text evidence="2">The sequence shown here is derived from an EMBL/GenBank/DDBJ whole genome shotgun (WGS) entry which is preliminary data.</text>
</comment>
<keyword evidence="1" id="KW-0732">Signal</keyword>
<sequence>MNIRRISAALGAVTAAAVLGIALPTSTQAAEGVLIINDQVHVNPHGCFSLHHQVRPARVLNETTREAFVFAGYDCSGPIVRVVPEFRGAVIEFGHSLFVE</sequence>
<name>A0A1S2P2J4_9ACTN</name>